<name>A0ABU4ZPT5_9HYPH</name>
<gene>
    <name evidence="1" type="ORF">RFM68_21175</name>
</gene>
<evidence type="ECO:0000313" key="1">
    <source>
        <dbReference type="EMBL" id="MDX8527017.1"/>
    </source>
</evidence>
<accession>A0ABU4ZPT5</accession>
<organism evidence="1 2">
    <name type="scientific">Mesorhizobium montanum</name>
    <dbReference type="NCBI Taxonomy" id="3072323"/>
    <lineage>
        <taxon>Bacteria</taxon>
        <taxon>Pseudomonadati</taxon>
        <taxon>Pseudomonadota</taxon>
        <taxon>Alphaproteobacteria</taxon>
        <taxon>Hyphomicrobiales</taxon>
        <taxon>Phyllobacteriaceae</taxon>
        <taxon>Mesorhizobium</taxon>
    </lineage>
</organism>
<keyword evidence="2" id="KW-1185">Reference proteome</keyword>
<protein>
    <submittedName>
        <fullName evidence="1">Uncharacterized protein</fullName>
    </submittedName>
</protein>
<evidence type="ECO:0000313" key="2">
    <source>
        <dbReference type="Proteomes" id="UP001276840"/>
    </source>
</evidence>
<dbReference type="Proteomes" id="UP001276840">
    <property type="component" value="Unassembled WGS sequence"/>
</dbReference>
<dbReference type="EMBL" id="JAVIJF010000015">
    <property type="protein sequence ID" value="MDX8527017.1"/>
    <property type="molecule type" value="Genomic_DNA"/>
</dbReference>
<comment type="caution">
    <text evidence="1">The sequence shown here is derived from an EMBL/GenBank/DDBJ whole genome shotgun (WGS) entry which is preliminary data.</text>
</comment>
<dbReference type="RefSeq" id="WP_320234951.1">
    <property type="nucleotide sequence ID" value="NZ_JAVIJF010000015.1"/>
</dbReference>
<reference evidence="1 2" key="1">
    <citation type="submission" date="2023-08" db="EMBL/GenBank/DDBJ databases">
        <title>Implementing the SeqCode for naming new Mesorhizobium species isolated from Vachellia karroo root nodules.</title>
        <authorList>
            <person name="Van Lill M."/>
        </authorList>
    </citation>
    <scope>NUCLEOTIDE SEQUENCE [LARGE SCALE GENOMIC DNA]</scope>
    <source>
        <strain evidence="1 2">MSK 1335</strain>
    </source>
</reference>
<proteinExistence type="predicted"/>
<sequence>MKPSRQRPAERRLHPNQASIAELGPQFESMIDRAIRAIVSCDPKPDAIFGGYSEFVSVARSVAFHEGKLLEWGIAAIARCNPDLLVLPADRPMPVVPAALELLKRNEWTDIQGIRLPSEVHTTKTYTQTCSLPIDNVMRD</sequence>